<keyword evidence="2" id="KW-1185">Reference proteome</keyword>
<dbReference type="OrthoDB" id="2364732at2759"/>
<dbReference type="Proteomes" id="UP000664859">
    <property type="component" value="Unassembled WGS sequence"/>
</dbReference>
<name>A0A836CH97_9STRA</name>
<dbReference type="EMBL" id="JAFCMP010000190">
    <property type="protein sequence ID" value="KAG5183716.1"/>
    <property type="molecule type" value="Genomic_DNA"/>
</dbReference>
<gene>
    <name evidence="1" type="ORF">JKP88DRAFT_262945</name>
</gene>
<organism evidence="1 2">
    <name type="scientific">Tribonema minus</name>
    <dbReference type="NCBI Taxonomy" id="303371"/>
    <lineage>
        <taxon>Eukaryota</taxon>
        <taxon>Sar</taxon>
        <taxon>Stramenopiles</taxon>
        <taxon>Ochrophyta</taxon>
        <taxon>PX clade</taxon>
        <taxon>Xanthophyceae</taxon>
        <taxon>Tribonematales</taxon>
        <taxon>Tribonemataceae</taxon>
        <taxon>Tribonema</taxon>
    </lineage>
</organism>
<evidence type="ECO:0000313" key="1">
    <source>
        <dbReference type="EMBL" id="KAG5183716.1"/>
    </source>
</evidence>
<dbReference type="InterPro" id="IPR027417">
    <property type="entry name" value="P-loop_NTPase"/>
</dbReference>
<comment type="caution">
    <text evidence="1">The sequence shown here is derived from an EMBL/GenBank/DDBJ whole genome shotgun (WGS) entry which is preliminary data.</text>
</comment>
<proteinExistence type="predicted"/>
<dbReference type="SUPFAM" id="SSF52540">
    <property type="entry name" value="P-loop containing nucleoside triphosphate hydrolases"/>
    <property type="match status" value="1"/>
</dbReference>
<reference evidence="1" key="1">
    <citation type="submission" date="2021-02" db="EMBL/GenBank/DDBJ databases">
        <title>First Annotated Genome of the Yellow-green Alga Tribonema minus.</title>
        <authorList>
            <person name="Mahan K.M."/>
        </authorList>
    </citation>
    <scope>NUCLEOTIDE SEQUENCE</scope>
    <source>
        <strain evidence="1">UTEX B ZZ1240</strain>
    </source>
</reference>
<evidence type="ECO:0000313" key="2">
    <source>
        <dbReference type="Proteomes" id="UP000664859"/>
    </source>
</evidence>
<protein>
    <submittedName>
        <fullName evidence="1">Uncharacterized protein</fullName>
    </submittedName>
</protein>
<accession>A0A836CH97</accession>
<sequence>MAEELKFGQISRSFLIVPYLNFVEQETPGLGEHYDIRVSADLADPASMLLEDVPWGMPFEEVRRKLKLRVGKLEAAKYDLVYRHPVDQELTRMRTQDDLDTALRALSRTRAAALTAARAPGKLVACFFLVPSLDVGIDEYFGLGREGVKGRAYITKRELTCQKLLRQLKKVGFMMVKAPPESGKTSLLQLFGRYLTQEGIPYAHLTCIAIKADAQGRFSIDDALAALEPYKMDLHALIAHKSKPELVLLIDEGQILYDRVKTKSELFWASLKHLSSATRGGKLDTPAARLRVLMAASYGTQGSDAPDAQTSCLSATATPISILPEATITIFPPVAPDGVSLQLDDAEYQELWTEFFRHEEFQLGKAVQDYVYDICGGQAGLVCYCLDYLAQTLKNGTRVEDHVDAHAMYRLISEEFLLRLNNVRSLQEYRAAPYIAHADALLRRLLWEGPLLMDMDASTDEALASRKLHKRGLVTVLPDNRQALGANGFVDFFVSAPYRAAVELTRDGHNLRQHLQRFRETSKYKPMFDGGVAKSFAVLDVRSPGQSRPQFRDEHLWTVLMDADFQSATMYHGGSPPKKLKLIGDAGDESRNALRAAAARFG</sequence>
<dbReference type="AlphaFoldDB" id="A0A836CH97"/>